<accession>A0ABU1FCT7</accession>
<dbReference type="CDD" id="cd11325">
    <property type="entry name" value="AmyAc_GTHase"/>
    <property type="match status" value="1"/>
</dbReference>
<comment type="catalytic activity">
    <reaction evidence="12 14">
        <text>hydrolysis of (1-&gt;4)-alpha-D-glucosidic linkage in 4-alpha-D-[(1-&gt;4)-alpha-D-glucanosyl]n trehalose to yield trehalose and (1-&gt;4)-alpha-D-glucan.</text>
        <dbReference type="EC" id="3.2.1.141"/>
    </reaction>
</comment>
<dbReference type="Gene3D" id="3.20.20.80">
    <property type="entry name" value="Glycosidases"/>
    <property type="match status" value="1"/>
</dbReference>
<dbReference type="EC" id="3.2.1.141" evidence="4 13"/>
<dbReference type="InterPro" id="IPR044901">
    <property type="entry name" value="Trehalose_TreZ_E-set_sf"/>
</dbReference>
<evidence type="ECO:0000256" key="15">
    <source>
        <dbReference type="SAM" id="MobiDB-lite"/>
    </source>
</evidence>
<dbReference type="NCBIfam" id="TIGR02402">
    <property type="entry name" value="trehalose_TreZ"/>
    <property type="match status" value="1"/>
</dbReference>
<dbReference type="PANTHER" id="PTHR43002">
    <property type="entry name" value="GLYCOGEN DEBRANCHING ENZYME"/>
    <property type="match status" value="1"/>
</dbReference>
<dbReference type="InterPro" id="IPR013783">
    <property type="entry name" value="Ig-like_fold"/>
</dbReference>
<organism evidence="17 18">
    <name type="scientific">Ruixingdingia sedimenti</name>
    <dbReference type="NCBI Taxonomy" id="3073604"/>
    <lineage>
        <taxon>Bacteria</taxon>
        <taxon>Pseudomonadati</taxon>
        <taxon>Pseudomonadota</taxon>
        <taxon>Alphaproteobacteria</taxon>
        <taxon>Rhodobacterales</taxon>
        <taxon>Paracoccaceae</taxon>
        <taxon>Ruixingdingia</taxon>
    </lineage>
</organism>
<keyword evidence="6" id="KW-0963">Cytoplasm</keyword>
<dbReference type="Gene3D" id="2.60.40.10">
    <property type="entry name" value="Immunoglobulins"/>
    <property type="match status" value="1"/>
</dbReference>
<evidence type="ECO:0000256" key="10">
    <source>
        <dbReference type="ARBA" id="ARBA00032057"/>
    </source>
</evidence>
<dbReference type="PIRSF" id="PIRSF006337">
    <property type="entry name" value="Trehalose_TreZ"/>
    <property type="match status" value="1"/>
</dbReference>
<keyword evidence="9 14" id="KW-0326">Glycosidase</keyword>
<feature type="region of interest" description="Disordered" evidence="15">
    <location>
        <begin position="452"/>
        <end position="478"/>
    </location>
</feature>
<dbReference type="InterPro" id="IPR014756">
    <property type="entry name" value="Ig_E-set"/>
</dbReference>
<dbReference type="InterPro" id="IPR006047">
    <property type="entry name" value="GH13_cat_dom"/>
</dbReference>
<dbReference type="SMART" id="SM00642">
    <property type="entry name" value="Aamy"/>
    <property type="match status" value="1"/>
</dbReference>
<evidence type="ECO:0000313" key="18">
    <source>
        <dbReference type="Proteomes" id="UP001247754"/>
    </source>
</evidence>
<keyword evidence="7 14" id="KW-0378">Hydrolase</keyword>
<evidence type="ECO:0000259" key="16">
    <source>
        <dbReference type="SMART" id="SM00642"/>
    </source>
</evidence>
<protein>
    <recommendedName>
        <fullName evidence="5 13">Malto-oligosyltrehalose trehalohydrolase</fullName>
        <shortName evidence="14">MTHase</shortName>
        <ecNumber evidence="4 13">3.2.1.141</ecNumber>
    </recommendedName>
    <alternativeName>
        <fullName evidence="11 14">4-alpha-D-((1-&gt;4)-alpha-D-glucano)trehalose trehalohydrolase</fullName>
    </alternativeName>
    <alternativeName>
        <fullName evidence="10 14">Maltooligosyl trehalose trehalohydrolase</fullName>
    </alternativeName>
</protein>
<proteinExistence type="inferred from homology"/>
<dbReference type="SUPFAM" id="SSF81296">
    <property type="entry name" value="E set domains"/>
    <property type="match status" value="1"/>
</dbReference>
<evidence type="ECO:0000256" key="1">
    <source>
        <dbReference type="ARBA" id="ARBA00004496"/>
    </source>
</evidence>
<evidence type="ECO:0000256" key="7">
    <source>
        <dbReference type="ARBA" id="ARBA00022801"/>
    </source>
</evidence>
<evidence type="ECO:0000256" key="3">
    <source>
        <dbReference type="ARBA" id="ARBA00008061"/>
    </source>
</evidence>
<comment type="similarity">
    <text evidence="3 14">Belongs to the glycosyl hydrolase 13 family.</text>
</comment>
<reference evidence="17 18" key="1">
    <citation type="submission" date="2023-09" db="EMBL/GenBank/DDBJ databases">
        <title>Xinfangfangia sedmenti sp. nov., isolated the sedment.</title>
        <authorList>
            <person name="Xu L."/>
        </authorList>
    </citation>
    <scope>NUCLEOTIDE SEQUENCE [LARGE SCALE GENOMIC DNA]</scope>
    <source>
        <strain evidence="17 18">LG-4</strain>
    </source>
</reference>
<dbReference type="InterPro" id="IPR022567">
    <property type="entry name" value="DUF3459"/>
</dbReference>
<feature type="domain" description="Glycosyl hydrolase family 13 catalytic" evidence="16">
    <location>
        <begin position="108"/>
        <end position="453"/>
    </location>
</feature>
<dbReference type="InterPro" id="IPR012768">
    <property type="entry name" value="Trehalose_TreZ"/>
</dbReference>
<comment type="subcellular location">
    <subcellularLocation>
        <location evidence="1">Cytoplasm</location>
    </subcellularLocation>
</comment>
<name>A0ABU1FCT7_9RHOB</name>
<evidence type="ECO:0000256" key="5">
    <source>
        <dbReference type="ARBA" id="ARBA00015938"/>
    </source>
</evidence>
<evidence type="ECO:0000256" key="14">
    <source>
        <dbReference type="PIRNR" id="PIRNR006337"/>
    </source>
</evidence>
<evidence type="ECO:0000313" key="17">
    <source>
        <dbReference type="EMBL" id="MDR5654705.1"/>
    </source>
</evidence>
<evidence type="ECO:0000256" key="13">
    <source>
        <dbReference type="NCBIfam" id="TIGR02402"/>
    </source>
</evidence>
<evidence type="ECO:0000256" key="9">
    <source>
        <dbReference type="ARBA" id="ARBA00023295"/>
    </source>
</evidence>
<gene>
    <name evidence="17" type="primary">treZ</name>
    <name evidence="17" type="ORF">RGD00_19010</name>
</gene>
<dbReference type="RefSeq" id="WP_310458856.1">
    <property type="nucleotide sequence ID" value="NZ_JAVKPH010000032.1"/>
</dbReference>
<evidence type="ECO:0000256" key="12">
    <source>
        <dbReference type="ARBA" id="ARBA00034013"/>
    </source>
</evidence>
<evidence type="ECO:0000256" key="6">
    <source>
        <dbReference type="ARBA" id="ARBA00022490"/>
    </source>
</evidence>
<evidence type="ECO:0000256" key="2">
    <source>
        <dbReference type="ARBA" id="ARBA00005199"/>
    </source>
</evidence>
<dbReference type="SUPFAM" id="SSF51445">
    <property type="entry name" value="(Trans)glycosidases"/>
    <property type="match status" value="1"/>
</dbReference>
<evidence type="ECO:0000256" key="4">
    <source>
        <dbReference type="ARBA" id="ARBA00012268"/>
    </source>
</evidence>
<comment type="pathway">
    <text evidence="2 14">Glycan biosynthesis; trehalose biosynthesis.</text>
</comment>
<dbReference type="Pfam" id="PF11941">
    <property type="entry name" value="DUF3459"/>
    <property type="match status" value="1"/>
</dbReference>
<dbReference type="CDD" id="cd02853">
    <property type="entry name" value="E_set_MTHase_like_N"/>
    <property type="match status" value="1"/>
</dbReference>
<evidence type="ECO:0000256" key="8">
    <source>
        <dbReference type="ARBA" id="ARBA00023277"/>
    </source>
</evidence>
<comment type="caution">
    <text evidence="17">The sequence shown here is derived from an EMBL/GenBank/DDBJ whole genome shotgun (WGS) entry which is preliminary data.</text>
</comment>
<dbReference type="Pfam" id="PF00128">
    <property type="entry name" value="Alpha-amylase"/>
    <property type="match status" value="1"/>
</dbReference>
<evidence type="ECO:0000256" key="11">
    <source>
        <dbReference type="ARBA" id="ARBA00033284"/>
    </source>
</evidence>
<keyword evidence="8" id="KW-0119">Carbohydrate metabolism</keyword>
<dbReference type="Gene3D" id="1.10.10.760">
    <property type="entry name" value="E-set domains of sugar-utilizing enzymes"/>
    <property type="match status" value="1"/>
</dbReference>
<dbReference type="EMBL" id="JAVKPH010000032">
    <property type="protein sequence ID" value="MDR5654705.1"/>
    <property type="molecule type" value="Genomic_DNA"/>
</dbReference>
<dbReference type="InterPro" id="IPR017853">
    <property type="entry name" value="GH"/>
</dbReference>
<dbReference type="Proteomes" id="UP001247754">
    <property type="component" value="Unassembled WGS sequence"/>
</dbReference>
<keyword evidence="18" id="KW-1185">Reference proteome</keyword>
<sequence length="593" mass="64961">MRFGAAITGGGTAFRLWAPKCRRVQLRIRGRAPLTMDRDDAGWHRAEAAVGAGARYSFVLPDGRAIPDPAARFQPEGLCGDSEVIDPAAYRWRTDWAGRPWEEAVIYEIHPGAFTPEGTWAAAMGRLDHLAALGVTAIQLMPLAQCFGGFNWGYDGALWFAPAAAHGRPEALKAFVDAAHARGIMVFLDVVYNHFGPVGNPLPDLAPIFGRHHSPWGAAINFDGEGSAVVREFVLDNALCWLTEYNLDGLRLDAVHAIRDDSNTHILDLLAARLRAAVRRPVHLIVENSDNGARWLRRDARLRPVHFTAQWNDDLHHVLHVAATGETGGYYADFAEGTPGVDKLGRALAEGFAFQGEMKPHEGMRRGEPSAGLPPTAFVTYMQNHDQIGNRVHGDRIDALAPPAAVEAFAAVCLLSPQIPMIFMGEEFRASAPFPFFADMPEGMRDATLKGRRKELEKTPEPHDPAKPDPEETPDPTDRRTFLAATLDWAEAEAGPGAERLALYRALLDLRRHEIVPRLAGIGGFAADHARFGGNALRVTWRMGDGARLRLYLNLSAKAQGGVPAVEGRRIWQRGSVEGEGMGPWSVLWTIEV</sequence>